<dbReference type="Pfam" id="PF01593">
    <property type="entry name" value="Amino_oxidase"/>
    <property type="match status" value="1"/>
</dbReference>
<organism evidence="2 3">
    <name type="scientific">Aspergillus udagawae</name>
    <dbReference type="NCBI Taxonomy" id="91492"/>
    <lineage>
        <taxon>Eukaryota</taxon>
        <taxon>Fungi</taxon>
        <taxon>Dikarya</taxon>
        <taxon>Ascomycota</taxon>
        <taxon>Pezizomycotina</taxon>
        <taxon>Eurotiomycetes</taxon>
        <taxon>Eurotiomycetidae</taxon>
        <taxon>Eurotiales</taxon>
        <taxon>Aspergillaceae</taxon>
        <taxon>Aspergillus</taxon>
        <taxon>Aspergillus subgen. Fumigati</taxon>
    </lineage>
</organism>
<comment type="caution">
    <text evidence="2">The sequence shown here is derived from an EMBL/GenBank/DDBJ whole genome shotgun (WGS) entry which is preliminary data.</text>
</comment>
<proteinExistence type="predicted"/>
<evidence type="ECO:0000313" key="3">
    <source>
        <dbReference type="Proteomes" id="UP000465221"/>
    </source>
</evidence>
<accession>A0A8H3SE55</accession>
<feature type="domain" description="Amine oxidase" evidence="1">
    <location>
        <begin position="214"/>
        <end position="299"/>
    </location>
</feature>
<dbReference type="InterPro" id="IPR036188">
    <property type="entry name" value="FAD/NAD-bd_sf"/>
</dbReference>
<dbReference type="InterPro" id="IPR002937">
    <property type="entry name" value="Amino_oxidase"/>
</dbReference>
<protein>
    <recommendedName>
        <fullName evidence="1">Amine oxidase domain-containing protein</fullName>
    </recommendedName>
</protein>
<gene>
    <name evidence="2" type="ORF">IFM46972_10847</name>
</gene>
<dbReference type="GO" id="GO:0016491">
    <property type="term" value="F:oxidoreductase activity"/>
    <property type="evidence" value="ECO:0007669"/>
    <property type="project" value="InterPro"/>
</dbReference>
<dbReference type="Pfam" id="PF13450">
    <property type="entry name" value="NAD_binding_8"/>
    <property type="match status" value="1"/>
</dbReference>
<dbReference type="InterPro" id="IPR050464">
    <property type="entry name" value="Zeta_carotene_desat/Oxidored"/>
</dbReference>
<dbReference type="PANTHER" id="PTHR42923">
    <property type="entry name" value="PROTOPORPHYRINOGEN OXIDASE"/>
    <property type="match status" value="1"/>
</dbReference>
<name>A0A8H3SE55_9EURO</name>
<dbReference type="SUPFAM" id="SSF51905">
    <property type="entry name" value="FAD/NAD(P)-binding domain"/>
    <property type="match status" value="1"/>
</dbReference>
<dbReference type="PANTHER" id="PTHR42923:SF42">
    <property type="entry name" value="AMINE OXIDASE DOMAIN-CONTAINING PROTEIN"/>
    <property type="match status" value="1"/>
</dbReference>
<dbReference type="AlphaFoldDB" id="A0A8H3SE55"/>
<evidence type="ECO:0000313" key="2">
    <source>
        <dbReference type="EMBL" id="GFF57595.1"/>
    </source>
</evidence>
<sequence length="457" mass="51905">MREASKQTVAVVGSGMAGLVAAFLLQRDTEGRYRVEVFEKQDKLSLDSASYTLETATDDLPRRVDIPMRAFDDNYHINLKRMYDYLGVDYVSPKFLYSLSRICPSSGKRETPYFIHSSSNHRVPPIRPRSRSRVDWIAETLYLAICYFWFTVCCFLVEPKGTAVSLRDESLLQYLERIRLPQYFSRHYLLPLLSSMTTCSHVELLKFPAIDVLDYAKRTYRRPHYTVVGGIQRVQSRLSEGLVVRLNSTVTAVESAATRCRITWTDSQGDNVFSEEYDHVIMAVTPDVVAAIFKPLEKLLQQIPVVKGDCIVHRDTSILPEGDLLFTEARKGLKQPEIMYMFSNNISTESVHQYPSSVLVTNFPIAPIESNKIIHCARLTRVLRSLKSREAVNSIFSAPRSQHTRQEKGQVWRNGDGNVWLVGAWCWDGMVLLEGCVVSAMRVAACLGVDIPWSNGE</sequence>
<evidence type="ECO:0000259" key="1">
    <source>
        <dbReference type="Pfam" id="PF01593"/>
    </source>
</evidence>
<dbReference type="EMBL" id="BLKC01000155">
    <property type="protein sequence ID" value="GFF57595.1"/>
    <property type="molecule type" value="Genomic_DNA"/>
</dbReference>
<dbReference type="Proteomes" id="UP000465221">
    <property type="component" value="Unassembled WGS sequence"/>
</dbReference>
<dbReference type="Gene3D" id="3.50.50.60">
    <property type="entry name" value="FAD/NAD(P)-binding domain"/>
    <property type="match status" value="2"/>
</dbReference>
<reference evidence="2 3" key="1">
    <citation type="submission" date="2020-01" db="EMBL/GenBank/DDBJ databases">
        <title>Draft genome sequence of Aspergillus udagawae IFM 46972.</title>
        <authorList>
            <person name="Takahashi H."/>
            <person name="Yaguchi T."/>
        </authorList>
    </citation>
    <scope>NUCLEOTIDE SEQUENCE [LARGE SCALE GENOMIC DNA]</scope>
    <source>
        <strain evidence="2 3">IFM 46972</strain>
    </source>
</reference>